<keyword evidence="2" id="KW-1185">Reference proteome</keyword>
<organism evidence="1 2">
    <name type="scientific">Aspergillus brunneoviolaceus CBS 621.78</name>
    <dbReference type="NCBI Taxonomy" id="1450534"/>
    <lineage>
        <taxon>Eukaryota</taxon>
        <taxon>Fungi</taxon>
        <taxon>Dikarya</taxon>
        <taxon>Ascomycota</taxon>
        <taxon>Pezizomycotina</taxon>
        <taxon>Eurotiomycetes</taxon>
        <taxon>Eurotiomycetidae</taxon>
        <taxon>Eurotiales</taxon>
        <taxon>Aspergillaceae</taxon>
        <taxon>Aspergillus</taxon>
        <taxon>Aspergillus subgen. Circumdati</taxon>
    </lineage>
</organism>
<evidence type="ECO:0000313" key="2">
    <source>
        <dbReference type="Proteomes" id="UP000249057"/>
    </source>
</evidence>
<gene>
    <name evidence="1" type="ORF">BO95DRAFT_461329</name>
</gene>
<proteinExistence type="predicted"/>
<protein>
    <submittedName>
        <fullName evidence="1">Uncharacterized protein</fullName>
    </submittedName>
</protein>
<evidence type="ECO:0000313" key="1">
    <source>
        <dbReference type="EMBL" id="RAH48248.1"/>
    </source>
</evidence>
<dbReference type="Proteomes" id="UP000249057">
    <property type="component" value="Unassembled WGS sequence"/>
</dbReference>
<name>A0ACD1GG78_9EURO</name>
<sequence length="112" mass="13113">MTTYDPYRLNVKQDIEIWELLHTKPHIGGSHARPFLNLHKNEEVLQYRNAIPMPDVLSAYEAELSNLGYEDGPISEGYESLMDAHVAKDYEHRERWVTLVRPKASILRMRHV</sequence>
<reference evidence="1" key="1">
    <citation type="submission" date="2018-02" db="EMBL/GenBank/DDBJ databases">
        <title>The genomes of Aspergillus section Nigri reveals drivers in fungal speciation.</title>
        <authorList>
            <consortium name="DOE Joint Genome Institute"/>
            <person name="Vesth T.C."/>
            <person name="Nybo J."/>
            <person name="Theobald S."/>
            <person name="Brandl J."/>
            <person name="Frisvad J.C."/>
            <person name="Nielsen K.F."/>
            <person name="Lyhne E.K."/>
            <person name="Kogle M.E."/>
            <person name="Kuo A."/>
            <person name="Riley R."/>
            <person name="Clum A."/>
            <person name="Nolan M."/>
            <person name="Lipzen A."/>
            <person name="Salamov A."/>
            <person name="Henrissat B."/>
            <person name="Wiebenga A."/>
            <person name="De vries R.P."/>
            <person name="Grigoriev I.V."/>
            <person name="Mortensen U.H."/>
            <person name="Andersen M.R."/>
            <person name="Baker S.E."/>
        </authorList>
    </citation>
    <scope>NUCLEOTIDE SEQUENCE</scope>
    <source>
        <strain evidence="1">CBS 621.78</strain>
    </source>
</reference>
<accession>A0ACD1GG78</accession>
<dbReference type="EMBL" id="KZ825325">
    <property type="protein sequence ID" value="RAH48248.1"/>
    <property type="molecule type" value="Genomic_DNA"/>
</dbReference>